<proteinExistence type="inferred from homology"/>
<comment type="caution">
    <text evidence="6">The sequence shown here is derived from an EMBL/GenBank/DDBJ whole genome shotgun (WGS) entry which is preliminary data.</text>
</comment>
<dbReference type="GO" id="GO:0032993">
    <property type="term" value="C:protein-DNA complex"/>
    <property type="evidence" value="ECO:0007669"/>
    <property type="project" value="TreeGrafter"/>
</dbReference>
<evidence type="ECO:0000313" key="7">
    <source>
        <dbReference type="Proteomes" id="UP001139516"/>
    </source>
</evidence>
<dbReference type="PROSITE" id="PS50931">
    <property type="entry name" value="HTH_LYSR"/>
    <property type="match status" value="1"/>
</dbReference>
<name>A0A9X1YCP6_9PROT</name>
<keyword evidence="2" id="KW-0805">Transcription regulation</keyword>
<reference evidence="6" key="1">
    <citation type="submission" date="2022-04" db="EMBL/GenBank/DDBJ databases">
        <title>Roseomonas acroporae sp. nov., isolated from coral Acropora digitifera.</title>
        <authorList>
            <person name="Sun H."/>
        </authorList>
    </citation>
    <scope>NUCLEOTIDE SEQUENCE</scope>
    <source>
        <strain evidence="6">NAR14</strain>
    </source>
</reference>
<protein>
    <submittedName>
        <fullName evidence="6">LysR substrate-binding domain-containing protein</fullName>
    </submittedName>
</protein>
<evidence type="ECO:0000256" key="2">
    <source>
        <dbReference type="ARBA" id="ARBA00023015"/>
    </source>
</evidence>
<dbReference type="Proteomes" id="UP001139516">
    <property type="component" value="Unassembled WGS sequence"/>
</dbReference>
<dbReference type="PANTHER" id="PTHR30346:SF28">
    <property type="entry name" value="HTH-TYPE TRANSCRIPTIONAL REGULATOR CYNR"/>
    <property type="match status" value="1"/>
</dbReference>
<dbReference type="FunFam" id="1.10.10.10:FF:000001">
    <property type="entry name" value="LysR family transcriptional regulator"/>
    <property type="match status" value="1"/>
</dbReference>
<feature type="domain" description="HTH lysR-type" evidence="5">
    <location>
        <begin position="1"/>
        <end position="58"/>
    </location>
</feature>
<accession>A0A9X1YCP6</accession>
<evidence type="ECO:0000256" key="1">
    <source>
        <dbReference type="ARBA" id="ARBA00009437"/>
    </source>
</evidence>
<organism evidence="6 7">
    <name type="scientific">Roseomonas acroporae</name>
    <dbReference type="NCBI Taxonomy" id="2937791"/>
    <lineage>
        <taxon>Bacteria</taxon>
        <taxon>Pseudomonadati</taxon>
        <taxon>Pseudomonadota</taxon>
        <taxon>Alphaproteobacteria</taxon>
        <taxon>Acetobacterales</taxon>
        <taxon>Roseomonadaceae</taxon>
        <taxon>Roseomonas</taxon>
    </lineage>
</organism>
<comment type="similarity">
    <text evidence="1">Belongs to the LysR transcriptional regulatory family.</text>
</comment>
<dbReference type="SUPFAM" id="SSF53850">
    <property type="entry name" value="Periplasmic binding protein-like II"/>
    <property type="match status" value="1"/>
</dbReference>
<evidence type="ECO:0000313" key="6">
    <source>
        <dbReference type="EMBL" id="MCK8786287.1"/>
    </source>
</evidence>
<keyword evidence="7" id="KW-1185">Reference proteome</keyword>
<dbReference type="Pfam" id="PF00126">
    <property type="entry name" value="HTH_1"/>
    <property type="match status" value="1"/>
</dbReference>
<evidence type="ECO:0000259" key="5">
    <source>
        <dbReference type="PROSITE" id="PS50931"/>
    </source>
</evidence>
<dbReference type="SUPFAM" id="SSF46785">
    <property type="entry name" value="Winged helix' DNA-binding domain"/>
    <property type="match status" value="1"/>
</dbReference>
<gene>
    <name evidence="6" type="ORF">M0638_18070</name>
</gene>
<dbReference type="CDD" id="cd05466">
    <property type="entry name" value="PBP2_LTTR_substrate"/>
    <property type="match status" value="1"/>
</dbReference>
<dbReference type="InterPro" id="IPR036390">
    <property type="entry name" value="WH_DNA-bd_sf"/>
</dbReference>
<dbReference type="InterPro" id="IPR000847">
    <property type="entry name" value="LysR_HTH_N"/>
</dbReference>
<dbReference type="InterPro" id="IPR005119">
    <property type="entry name" value="LysR_subst-bd"/>
</dbReference>
<dbReference type="InterPro" id="IPR036388">
    <property type="entry name" value="WH-like_DNA-bd_sf"/>
</dbReference>
<keyword evidence="3" id="KW-0238">DNA-binding</keyword>
<dbReference type="GO" id="GO:0003700">
    <property type="term" value="F:DNA-binding transcription factor activity"/>
    <property type="evidence" value="ECO:0007669"/>
    <property type="project" value="InterPro"/>
</dbReference>
<dbReference type="EMBL" id="JALPRX010000078">
    <property type="protein sequence ID" value="MCK8786287.1"/>
    <property type="molecule type" value="Genomic_DNA"/>
</dbReference>
<evidence type="ECO:0000256" key="4">
    <source>
        <dbReference type="ARBA" id="ARBA00023163"/>
    </source>
</evidence>
<dbReference type="RefSeq" id="WP_248668400.1">
    <property type="nucleotide sequence ID" value="NZ_JALPRX010000078.1"/>
</dbReference>
<sequence length="285" mass="30695">MELRQIRALLALAETGHLGRAAERLGLAPSTLSHHLAALERSLGTTLFDRVGRGLRLTESGALFRDFARRIAAEAAAAEAAIAELERAERGVLRLGVIHSFHERLLPTLLAEFLRAHPAVRVETHELVAGEVEARLLAGELDLGLAFLPRDPAGLTVQPLFREALVLMLAPGSEWAGTDPAAIPLALLPPRFATRRMIDAALAGRFRPRIVAEMASIASILALVRTGAVGTILSDRAAGAGEVVRLPLGEPQPMRQAALLWATARYQTAAARRFTELARRRLGGR</sequence>
<dbReference type="Gene3D" id="3.40.190.290">
    <property type="match status" value="1"/>
</dbReference>
<dbReference type="GO" id="GO:0003677">
    <property type="term" value="F:DNA binding"/>
    <property type="evidence" value="ECO:0007669"/>
    <property type="project" value="UniProtKB-KW"/>
</dbReference>
<dbReference type="Pfam" id="PF03466">
    <property type="entry name" value="LysR_substrate"/>
    <property type="match status" value="1"/>
</dbReference>
<dbReference type="Gene3D" id="1.10.10.10">
    <property type="entry name" value="Winged helix-like DNA-binding domain superfamily/Winged helix DNA-binding domain"/>
    <property type="match status" value="1"/>
</dbReference>
<dbReference type="PANTHER" id="PTHR30346">
    <property type="entry name" value="TRANSCRIPTIONAL DUAL REGULATOR HCAR-RELATED"/>
    <property type="match status" value="1"/>
</dbReference>
<evidence type="ECO:0000256" key="3">
    <source>
        <dbReference type="ARBA" id="ARBA00023125"/>
    </source>
</evidence>
<dbReference type="AlphaFoldDB" id="A0A9X1YCP6"/>
<keyword evidence="4" id="KW-0804">Transcription</keyword>